<dbReference type="SUPFAM" id="SSF55979">
    <property type="entry name" value="DNA clamp"/>
    <property type="match status" value="3"/>
</dbReference>
<dbReference type="CDD" id="cd00140">
    <property type="entry name" value="beta_clamp"/>
    <property type="match status" value="1"/>
</dbReference>
<evidence type="ECO:0000256" key="7">
    <source>
        <dbReference type="ARBA" id="ARBA00022932"/>
    </source>
</evidence>
<dbReference type="AlphaFoldDB" id="A0A2M8KUI0"/>
<dbReference type="GO" id="GO:0005737">
    <property type="term" value="C:cytoplasm"/>
    <property type="evidence" value="ECO:0007669"/>
    <property type="project" value="UniProtKB-SubCell"/>
</dbReference>
<evidence type="ECO:0000256" key="6">
    <source>
        <dbReference type="ARBA" id="ARBA00022705"/>
    </source>
</evidence>
<dbReference type="Gene3D" id="3.70.10.10">
    <property type="match status" value="1"/>
</dbReference>
<evidence type="ECO:0000259" key="9">
    <source>
        <dbReference type="Pfam" id="PF00712"/>
    </source>
</evidence>
<dbReference type="GO" id="GO:0003887">
    <property type="term" value="F:DNA-directed DNA polymerase activity"/>
    <property type="evidence" value="ECO:0007669"/>
    <property type="project" value="UniProtKB-KW"/>
</dbReference>
<sequence length="302" mass="33332">MKFTTLRETLIKEITHSGFFTSYRLGDIDSLKGVYIKANKDGIEIKSTNITDAYCGGFGAKVEREGEVLVDYKRFSEIVKTLDDTKITVEKADVGLVIATKSGDVTLPLLDANTFPNLENPEKGIVIEKSFFTDESIKNVLFTAATDETRPILTGVCFDIRKDAVRVVATDGFRLSVITRVVTGLPEGLIDKKIVIPSRSLSTILGEFRELIQEVRISPDLRSVEWIGKDVHIVTRFLDGEFPPYEKVIPQSSETHIVVKVADLTQPLKTIGLFAREGSSMALFSIEGDLLVVSSVQTAQGQ</sequence>
<dbReference type="InterPro" id="IPR001001">
    <property type="entry name" value="DNA_polIII_beta"/>
</dbReference>
<name>A0A2M8KUI0_9BACT</name>
<keyword evidence="4" id="KW-0808">Transferase</keyword>
<dbReference type="Pfam" id="PF02767">
    <property type="entry name" value="DNA_pol3_beta_2"/>
    <property type="match status" value="1"/>
</dbReference>
<feature type="domain" description="DNA polymerase III beta sliding clamp N-terminal" evidence="9">
    <location>
        <begin position="1"/>
        <end position="118"/>
    </location>
</feature>
<protein>
    <submittedName>
        <fullName evidence="11">DNA polymerase III subunit beta</fullName>
    </submittedName>
</protein>
<keyword evidence="5" id="KW-0548">Nucleotidyltransferase</keyword>
<evidence type="ECO:0000259" key="10">
    <source>
        <dbReference type="Pfam" id="PF02767"/>
    </source>
</evidence>
<comment type="subcellular location">
    <subcellularLocation>
        <location evidence="1">Cytoplasm</location>
    </subcellularLocation>
</comment>
<keyword evidence="7" id="KW-0239">DNA-directed DNA polymerase</keyword>
<dbReference type="PANTHER" id="PTHR30478">
    <property type="entry name" value="DNA POLYMERASE III SUBUNIT BETA"/>
    <property type="match status" value="1"/>
</dbReference>
<organism evidence="11 12">
    <name type="scientific">Candidatus Roizmanbacteria bacterium CG10_big_fil_rev_8_21_14_0_10_45_7</name>
    <dbReference type="NCBI Taxonomy" id="1974854"/>
    <lineage>
        <taxon>Bacteria</taxon>
        <taxon>Candidatus Roizmaniibacteriota</taxon>
    </lineage>
</organism>
<keyword evidence="8" id="KW-0238">DNA-binding</keyword>
<dbReference type="SMART" id="SM00480">
    <property type="entry name" value="POL3Bc"/>
    <property type="match status" value="1"/>
</dbReference>
<dbReference type="InterPro" id="IPR022634">
    <property type="entry name" value="DNA_polIII_beta_N"/>
</dbReference>
<dbReference type="GO" id="GO:0006271">
    <property type="term" value="P:DNA strand elongation involved in DNA replication"/>
    <property type="evidence" value="ECO:0007669"/>
    <property type="project" value="TreeGrafter"/>
</dbReference>
<gene>
    <name evidence="11" type="primary">dnaN</name>
    <name evidence="11" type="ORF">COU89_02385</name>
</gene>
<dbReference type="NCBIfam" id="TIGR00663">
    <property type="entry name" value="dnan"/>
    <property type="match status" value="1"/>
</dbReference>
<dbReference type="Proteomes" id="UP000231569">
    <property type="component" value="Unassembled WGS sequence"/>
</dbReference>
<evidence type="ECO:0000256" key="3">
    <source>
        <dbReference type="ARBA" id="ARBA00022490"/>
    </source>
</evidence>
<comment type="caution">
    <text evidence="11">The sequence shown here is derived from an EMBL/GenBank/DDBJ whole genome shotgun (WGS) entry which is preliminary data.</text>
</comment>
<dbReference type="Gene3D" id="3.10.150.10">
    <property type="entry name" value="DNA Polymerase III, subunit A, domain 2"/>
    <property type="match status" value="1"/>
</dbReference>
<dbReference type="GO" id="GO:0003677">
    <property type="term" value="F:DNA binding"/>
    <property type="evidence" value="ECO:0007669"/>
    <property type="project" value="UniProtKB-KW"/>
</dbReference>
<dbReference type="GO" id="GO:0009360">
    <property type="term" value="C:DNA polymerase III complex"/>
    <property type="evidence" value="ECO:0007669"/>
    <property type="project" value="InterPro"/>
</dbReference>
<feature type="domain" description="DNA polymerase III beta sliding clamp central" evidence="10">
    <location>
        <begin position="135"/>
        <end position="243"/>
    </location>
</feature>
<dbReference type="InterPro" id="IPR046938">
    <property type="entry name" value="DNA_clamp_sf"/>
</dbReference>
<comment type="similarity">
    <text evidence="2">Belongs to the beta sliding clamp family.</text>
</comment>
<dbReference type="PANTHER" id="PTHR30478:SF0">
    <property type="entry name" value="BETA SLIDING CLAMP"/>
    <property type="match status" value="1"/>
</dbReference>
<evidence type="ECO:0000313" key="12">
    <source>
        <dbReference type="Proteomes" id="UP000231569"/>
    </source>
</evidence>
<accession>A0A2M8KUI0</accession>
<keyword evidence="6" id="KW-0235">DNA replication</keyword>
<evidence type="ECO:0000256" key="1">
    <source>
        <dbReference type="ARBA" id="ARBA00004496"/>
    </source>
</evidence>
<dbReference type="GO" id="GO:0008408">
    <property type="term" value="F:3'-5' exonuclease activity"/>
    <property type="evidence" value="ECO:0007669"/>
    <property type="project" value="InterPro"/>
</dbReference>
<reference evidence="12" key="1">
    <citation type="submission" date="2017-09" db="EMBL/GenBank/DDBJ databases">
        <title>Depth-based differentiation of microbial function through sediment-hosted aquifers and enrichment of novel symbionts in the deep terrestrial subsurface.</title>
        <authorList>
            <person name="Probst A.J."/>
            <person name="Ladd B."/>
            <person name="Jarett J.K."/>
            <person name="Geller-Mcgrath D.E."/>
            <person name="Sieber C.M.K."/>
            <person name="Emerson J.B."/>
            <person name="Anantharaman K."/>
            <person name="Thomas B.C."/>
            <person name="Malmstrom R."/>
            <person name="Stieglmeier M."/>
            <person name="Klingl A."/>
            <person name="Woyke T."/>
            <person name="Ryan C.M."/>
            <person name="Banfield J.F."/>
        </authorList>
    </citation>
    <scope>NUCLEOTIDE SEQUENCE [LARGE SCALE GENOMIC DNA]</scope>
</reference>
<evidence type="ECO:0000256" key="8">
    <source>
        <dbReference type="ARBA" id="ARBA00023125"/>
    </source>
</evidence>
<evidence type="ECO:0000256" key="2">
    <source>
        <dbReference type="ARBA" id="ARBA00010752"/>
    </source>
</evidence>
<evidence type="ECO:0000256" key="4">
    <source>
        <dbReference type="ARBA" id="ARBA00022679"/>
    </source>
</evidence>
<feature type="non-terminal residue" evidence="11">
    <location>
        <position position="302"/>
    </location>
</feature>
<proteinExistence type="inferred from homology"/>
<dbReference type="EMBL" id="PFEE01000052">
    <property type="protein sequence ID" value="PJE63596.1"/>
    <property type="molecule type" value="Genomic_DNA"/>
</dbReference>
<evidence type="ECO:0000313" key="11">
    <source>
        <dbReference type="EMBL" id="PJE63596.1"/>
    </source>
</evidence>
<dbReference type="InterPro" id="IPR022637">
    <property type="entry name" value="DNA_polIII_beta_cen"/>
</dbReference>
<evidence type="ECO:0000256" key="5">
    <source>
        <dbReference type="ARBA" id="ARBA00022695"/>
    </source>
</evidence>
<dbReference type="Pfam" id="PF00712">
    <property type="entry name" value="DNA_pol3_beta"/>
    <property type="match status" value="1"/>
</dbReference>
<keyword evidence="3" id="KW-0963">Cytoplasm</keyword>